<evidence type="ECO:0000313" key="3">
    <source>
        <dbReference type="Proteomes" id="UP000186819"/>
    </source>
</evidence>
<gene>
    <name evidence="2" type="ORF">SAMN05421829_101444</name>
</gene>
<dbReference type="STRING" id="34027.SAMN05421829_101444"/>
<dbReference type="RefSeq" id="WP_076600444.1">
    <property type="nucleotide sequence ID" value="NZ_FTMD01000001.1"/>
</dbReference>
<dbReference type="AlphaFoldDB" id="A0A1N6NSX4"/>
<dbReference type="Pfam" id="PF02190">
    <property type="entry name" value="LON_substr_bdg"/>
    <property type="match status" value="1"/>
</dbReference>
<evidence type="ECO:0000259" key="1">
    <source>
        <dbReference type="PROSITE" id="PS51787"/>
    </source>
</evidence>
<dbReference type="PROSITE" id="PS51787">
    <property type="entry name" value="LON_N"/>
    <property type="match status" value="1"/>
</dbReference>
<name>A0A1N6NSX4_9RHOO</name>
<dbReference type="PANTHER" id="PTHR46732:SF8">
    <property type="entry name" value="ATP-DEPENDENT PROTEASE LA (LON) DOMAIN PROTEIN"/>
    <property type="match status" value="1"/>
</dbReference>
<dbReference type="Gene3D" id="1.10.4060.10">
    <property type="entry name" value="BPP1347 like domain"/>
    <property type="match status" value="1"/>
</dbReference>
<dbReference type="Gene3D" id="2.30.130.40">
    <property type="entry name" value="LON domain-like"/>
    <property type="match status" value="1"/>
</dbReference>
<dbReference type="EMBL" id="FTMD01000001">
    <property type="protein sequence ID" value="SIP95238.1"/>
    <property type="molecule type" value="Genomic_DNA"/>
</dbReference>
<feature type="domain" description="Lon N-terminal" evidence="1">
    <location>
        <begin position="8"/>
        <end position="198"/>
    </location>
</feature>
<organism evidence="2 3">
    <name type="scientific">Aromatoleum tolulyticum</name>
    <dbReference type="NCBI Taxonomy" id="34027"/>
    <lineage>
        <taxon>Bacteria</taxon>
        <taxon>Pseudomonadati</taxon>
        <taxon>Pseudomonadota</taxon>
        <taxon>Betaproteobacteria</taxon>
        <taxon>Rhodocyclales</taxon>
        <taxon>Rhodocyclaceae</taxon>
        <taxon>Aromatoleum</taxon>
    </lineage>
</organism>
<dbReference type="SMART" id="SM00464">
    <property type="entry name" value="LON"/>
    <property type="match status" value="1"/>
</dbReference>
<reference evidence="3" key="1">
    <citation type="submission" date="2017-01" db="EMBL/GenBank/DDBJ databases">
        <authorList>
            <person name="Varghese N."/>
            <person name="Submissions S."/>
        </authorList>
    </citation>
    <scope>NUCLEOTIDE SEQUENCE [LARGE SCALE GENOMIC DNA]</scope>
    <source>
        <strain evidence="3">ATCC 51758</strain>
    </source>
</reference>
<dbReference type="PANTHER" id="PTHR46732">
    <property type="entry name" value="ATP-DEPENDENT PROTEASE LA (LON) DOMAIN PROTEIN"/>
    <property type="match status" value="1"/>
</dbReference>
<dbReference type="OrthoDB" id="8558970at2"/>
<accession>A0A1N6NSX4</accession>
<proteinExistence type="predicted"/>
<keyword evidence="3" id="KW-1185">Reference proteome</keyword>
<dbReference type="InterPro" id="IPR046336">
    <property type="entry name" value="Lon_prtase_N_sf"/>
</dbReference>
<dbReference type="SUPFAM" id="SSF88697">
    <property type="entry name" value="PUA domain-like"/>
    <property type="match status" value="1"/>
</dbReference>
<dbReference type="Proteomes" id="UP000186819">
    <property type="component" value="Unassembled WGS sequence"/>
</dbReference>
<sequence length="210" mass="23215">MADAAQLPPLLPLFPLQTVLFPGALLPLHVFEARYMDLATRCLRDGSVFGVNLIAEGREVGAPARPYEVGVSARIVEWDMAKPGTLDLVVRGERRYRVLRSELGANSLLLGEVEWLAEAPHRAIPDNCLSLVALLRAIVEDAGVERLPEPHDFDDAGWVGLRFAEVLPIPAQAKQALLELDDPTDRLEIVRQFLDQRGLLAERMKQPKGS</sequence>
<protein>
    <recommendedName>
        <fullName evidence="1">Lon N-terminal domain-containing protein</fullName>
    </recommendedName>
</protein>
<evidence type="ECO:0000313" key="2">
    <source>
        <dbReference type="EMBL" id="SIP95238.1"/>
    </source>
</evidence>
<dbReference type="InterPro" id="IPR003111">
    <property type="entry name" value="Lon_prtase_N"/>
</dbReference>
<dbReference type="InterPro" id="IPR015947">
    <property type="entry name" value="PUA-like_sf"/>
</dbReference>